<dbReference type="AlphaFoldDB" id="A0ABD3PDF3"/>
<organism evidence="3 4">
    <name type="scientific">Stephanodiscus triporus</name>
    <dbReference type="NCBI Taxonomy" id="2934178"/>
    <lineage>
        <taxon>Eukaryota</taxon>
        <taxon>Sar</taxon>
        <taxon>Stramenopiles</taxon>
        <taxon>Ochrophyta</taxon>
        <taxon>Bacillariophyta</taxon>
        <taxon>Coscinodiscophyceae</taxon>
        <taxon>Thalassiosirophycidae</taxon>
        <taxon>Stephanodiscales</taxon>
        <taxon>Stephanodiscaceae</taxon>
        <taxon>Stephanodiscus</taxon>
    </lineage>
</organism>
<evidence type="ECO:0000256" key="2">
    <source>
        <dbReference type="SAM" id="SignalP"/>
    </source>
</evidence>
<feature type="transmembrane region" description="Helical" evidence="1">
    <location>
        <begin position="229"/>
        <end position="249"/>
    </location>
</feature>
<keyword evidence="1" id="KW-0812">Transmembrane</keyword>
<keyword evidence="1" id="KW-1133">Transmembrane helix</keyword>
<keyword evidence="1" id="KW-0472">Membrane</keyword>
<evidence type="ECO:0000313" key="3">
    <source>
        <dbReference type="EMBL" id="KAL3786068.1"/>
    </source>
</evidence>
<dbReference type="Proteomes" id="UP001530315">
    <property type="component" value="Unassembled WGS sequence"/>
</dbReference>
<proteinExistence type="predicted"/>
<keyword evidence="4" id="KW-1185">Reference proteome</keyword>
<protein>
    <submittedName>
        <fullName evidence="3">Uncharacterized protein</fullName>
    </submittedName>
</protein>
<dbReference type="EMBL" id="JALLAZ020000854">
    <property type="protein sequence ID" value="KAL3786068.1"/>
    <property type="molecule type" value="Genomic_DNA"/>
</dbReference>
<gene>
    <name evidence="3" type="ORF">ACHAW5_007994</name>
</gene>
<feature type="signal peptide" evidence="2">
    <location>
        <begin position="1"/>
        <end position="24"/>
    </location>
</feature>
<feature type="chain" id="PRO_5044851029" evidence="2">
    <location>
        <begin position="25"/>
        <end position="446"/>
    </location>
</feature>
<accession>A0ABD3PDF3</accession>
<reference evidence="3 4" key="1">
    <citation type="submission" date="2024-10" db="EMBL/GenBank/DDBJ databases">
        <title>Updated reference genomes for cyclostephanoid diatoms.</title>
        <authorList>
            <person name="Roberts W.R."/>
            <person name="Alverson A.J."/>
        </authorList>
    </citation>
    <scope>NUCLEOTIDE SEQUENCE [LARGE SCALE GENOMIC DNA]</scope>
    <source>
        <strain evidence="3 4">AJA276-08</strain>
    </source>
</reference>
<evidence type="ECO:0000313" key="4">
    <source>
        <dbReference type="Proteomes" id="UP001530315"/>
    </source>
</evidence>
<sequence>MMSSIVRSTMILLAVAAHIYCADSLSLPYNFIGDSAVGSSAFCMINHGMNLMKPLTVKISKTLLFATIHAGGNVIPLTTNSVVPPLLVVQGEEVAMTPSPTALKCPALDVYSSASHLDALYEDEESASTFEEAILRGLGGADANRMPSQTLESTKTRTLEEIFAGGDNAQALGNEEEFALSLAYEKMIRRLEETTCKASNKIPTYLGRDTLKPSSDPNPNHIAEGIEDFLLSLALYAAVLFAVISMMIYKILGATCPSKFIVSGRGKTAIQPSTVLTFFTAVACFSGHAHAQEIEAAPKSVPAPCYGSYSLPETSLDGVMHPFINGTIDQAGDGWGENIKGWNGTEYPTISFVQVYLYISGDQNGQGTSALAGQAFVGFGFPYLCVAAYLDNTTTANTNCNVEESADSAWVNYNTNNEDKLKNSTPGANFRYVKYSSGTSGRTIGK</sequence>
<evidence type="ECO:0000256" key="1">
    <source>
        <dbReference type="SAM" id="Phobius"/>
    </source>
</evidence>
<name>A0ABD3PDF3_9STRA</name>
<keyword evidence="2" id="KW-0732">Signal</keyword>
<comment type="caution">
    <text evidence="3">The sequence shown here is derived from an EMBL/GenBank/DDBJ whole genome shotgun (WGS) entry which is preliminary data.</text>
</comment>